<evidence type="ECO:0000256" key="7">
    <source>
        <dbReference type="ARBA" id="ARBA00022519"/>
    </source>
</evidence>
<comment type="subcellular location">
    <subcellularLocation>
        <location evidence="2">Cell inner membrane</location>
        <topology evidence="2">Single-pass type II membrane protein</topology>
    </subcellularLocation>
    <subcellularLocation>
        <location evidence="12">Cell membrane</location>
        <topology evidence="12">Single-pass type II membrane protein</topology>
    </subcellularLocation>
</comment>
<keyword evidence="9 12" id="KW-0653">Protein transport</keyword>
<dbReference type="RefSeq" id="WP_339968204.1">
    <property type="nucleotide sequence ID" value="NZ_JBBHJY010000008.1"/>
</dbReference>
<evidence type="ECO:0000256" key="4">
    <source>
        <dbReference type="ARBA" id="ARBA00011471"/>
    </source>
</evidence>
<proteinExistence type="inferred from homology"/>
<feature type="transmembrane region" description="Helical" evidence="13">
    <location>
        <begin position="20"/>
        <end position="43"/>
    </location>
</feature>
<keyword evidence="11 13" id="KW-0472">Membrane</keyword>
<accession>A0ABU8SBE1</accession>
<keyword evidence="15" id="KW-1185">Reference proteome</keyword>
<dbReference type="PANTHER" id="PTHR30558:SF12">
    <property type="entry name" value="BIOPOLYMER TRANSPORT PROTEIN EXBD"/>
    <property type="match status" value="1"/>
</dbReference>
<comment type="function">
    <text evidence="1">Involved in the TonB-dependent energy-dependent transport of various receptor-bound substrates.</text>
</comment>
<evidence type="ECO:0000256" key="8">
    <source>
        <dbReference type="ARBA" id="ARBA00022692"/>
    </source>
</evidence>
<evidence type="ECO:0000256" key="3">
    <source>
        <dbReference type="ARBA" id="ARBA00005811"/>
    </source>
</evidence>
<evidence type="ECO:0000313" key="15">
    <source>
        <dbReference type="Proteomes" id="UP001379235"/>
    </source>
</evidence>
<evidence type="ECO:0000256" key="11">
    <source>
        <dbReference type="ARBA" id="ARBA00023136"/>
    </source>
</evidence>
<dbReference type="Gene3D" id="3.30.420.270">
    <property type="match status" value="1"/>
</dbReference>
<comment type="subunit">
    <text evidence="4">The accessory proteins ExbB and ExbD seem to form a complex with TonB.</text>
</comment>
<evidence type="ECO:0000256" key="6">
    <source>
        <dbReference type="ARBA" id="ARBA00022475"/>
    </source>
</evidence>
<comment type="caution">
    <text evidence="14">The sequence shown here is derived from an EMBL/GenBank/DDBJ whole genome shotgun (WGS) entry which is preliminary data.</text>
</comment>
<keyword evidence="10 13" id="KW-1133">Transmembrane helix</keyword>
<dbReference type="Proteomes" id="UP001379235">
    <property type="component" value="Unassembled WGS sequence"/>
</dbReference>
<dbReference type="InterPro" id="IPR003400">
    <property type="entry name" value="ExbD"/>
</dbReference>
<gene>
    <name evidence="14" type="ORF">WG900_14925</name>
</gene>
<sequence>MATAPELPVDRPMADLNTTPLIDVLLVLLILFIITIPAATHVVDVDLPAPDKTQTAIRPQVNMLSVTANGSVTWNGETVSQGELAGLLQRVAATKPAPEVRFVPESSAPYGVTAQVLRLIRATGVLGFGFVGTEQYAGFGKQPPK</sequence>
<dbReference type="PANTHER" id="PTHR30558">
    <property type="entry name" value="EXBD MEMBRANE COMPONENT OF PMF-DRIVEN MACROMOLECULE IMPORT SYSTEM"/>
    <property type="match status" value="1"/>
</dbReference>
<evidence type="ECO:0000256" key="13">
    <source>
        <dbReference type="SAM" id="Phobius"/>
    </source>
</evidence>
<evidence type="ECO:0000256" key="12">
    <source>
        <dbReference type="RuleBase" id="RU003879"/>
    </source>
</evidence>
<evidence type="ECO:0000256" key="9">
    <source>
        <dbReference type="ARBA" id="ARBA00022927"/>
    </source>
</evidence>
<evidence type="ECO:0000256" key="1">
    <source>
        <dbReference type="ARBA" id="ARBA00003540"/>
    </source>
</evidence>
<dbReference type="Pfam" id="PF02472">
    <property type="entry name" value="ExbD"/>
    <property type="match status" value="1"/>
</dbReference>
<keyword evidence="7" id="KW-0997">Cell inner membrane</keyword>
<evidence type="ECO:0000256" key="10">
    <source>
        <dbReference type="ARBA" id="ARBA00022989"/>
    </source>
</evidence>
<reference evidence="14 15" key="1">
    <citation type="submission" date="2024-03" db="EMBL/GenBank/DDBJ databases">
        <authorList>
            <person name="Jo J.-H."/>
        </authorList>
    </citation>
    <scope>NUCLEOTIDE SEQUENCE [LARGE SCALE GENOMIC DNA]</scope>
    <source>
        <strain evidence="14 15">AS3R-12</strain>
    </source>
</reference>
<dbReference type="EMBL" id="JBBHJY010000008">
    <property type="protein sequence ID" value="MEJ6011212.1"/>
    <property type="molecule type" value="Genomic_DNA"/>
</dbReference>
<keyword evidence="6" id="KW-1003">Cell membrane</keyword>
<organism evidence="14 15">
    <name type="scientific">Novosphingobium aquae</name>
    <dbReference type="NCBI Taxonomy" id="3133435"/>
    <lineage>
        <taxon>Bacteria</taxon>
        <taxon>Pseudomonadati</taxon>
        <taxon>Pseudomonadota</taxon>
        <taxon>Alphaproteobacteria</taxon>
        <taxon>Sphingomonadales</taxon>
        <taxon>Sphingomonadaceae</taxon>
        <taxon>Novosphingobium</taxon>
    </lineage>
</organism>
<evidence type="ECO:0000313" key="14">
    <source>
        <dbReference type="EMBL" id="MEJ6011212.1"/>
    </source>
</evidence>
<evidence type="ECO:0000256" key="5">
    <source>
        <dbReference type="ARBA" id="ARBA00022448"/>
    </source>
</evidence>
<comment type="similarity">
    <text evidence="3 12">Belongs to the ExbD/TolR family.</text>
</comment>
<keyword evidence="5 12" id="KW-0813">Transport</keyword>
<evidence type="ECO:0000256" key="2">
    <source>
        <dbReference type="ARBA" id="ARBA00004249"/>
    </source>
</evidence>
<keyword evidence="8 12" id="KW-0812">Transmembrane</keyword>
<name>A0ABU8SBE1_9SPHN</name>
<protein>
    <submittedName>
        <fullName evidence="14">Biopolymer transporter ExbD</fullName>
    </submittedName>
</protein>